<feature type="transmembrane region" description="Helical" evidence="9">
    <location>
        <begin position="68"/>
        <end position="90"/>
    </location>
</feature>
<evidence type="ECO:0000256" key="3">
    <source>
        <dbReference type="ARBA" id="ARBA00022448"/>
    </source>
</evidence>
<dbReference type="Pfam" id="PF01594">
    <property type="entry name" value="AI-2E_transport"/>
    <property type="match status" value="1"/>
</dbReference>
<evidence type="ECO:0000256" key="6">
    <source>
        <dbReference type="ARBA" id="ARBA00022989"/>
    </source>
</evidence>
<evidence type="ECO:0000256" key="9">
    <source>
        <dbReference type="SAM" id="Phobius"/>
    </source>
</evidence>
<keyword evidence="6 9" id="KW-1133">Transmembrane helix</keyword>
<feature type="transmembrane region" description="Helical" evidence="9">
    <location>
        <begin position="335"/>
        <end position="360"/>
    </location>
</feature>
<dbReference type="GO" id="GO:0005886">
    <property type="term" value="C:plasma membrane"/>
    <property type="evidence" value="ECO:0007669"/>
    <property type="project" value="UniProtKB-SubCell"/>
</dbReference>
<dbReference type="InterPro" id="IPR002549">
    <property type="entry name" value="AI-2E-like"/>
</dbReference>
<feature type="transmembrane region" description="Helical" evidence="9">
    <location>
        <begin position="236"/>
        <end position="264"/>
    </location>
</feature>
<feature type="region of interest" description="Disordered" evidence="8">
    <location>
        <begin position="1"/>
        <end position="33"/>
    </location>
</feature>
<accession>A0A1I2M0E1</accession>
<feature type="compositionally biased region" description="Basic and acidic residues" evidence="8">
    <location>
        <begin position="1"/>
        <end position="12"/>
    </location>
</feature>
<dbReference type="PANTHER" id="PTHR21716:SF53">
    <property type="entry name" value="PERMEASE PERM-RELATED"/>
    <property type="match status" value="1"/>
</dbReference>
<evidence type="ECO:0000256" key="8">
    <source>
        <dbReference type="SAM" id="MobiDB-lite"/>
    </source>
</evidence>
<keyword evidence="7 9" id="KW-0472">Membrane</keyword>
<name>A0A1I2M0E1_9ACTN</name>
<keyword evidence="11" id="KW-1185">Reference proteome</keyword>
<sequence length="405" mass="42136">MHGRNSRVERHGTVSGDPEPPVPAGTGRRPGLPTVPPWTVRTMAVSGAVLALAAIGWLVFWLLLRLPLITFTVALAVLLAALTSPISGALRRAGLPAALSALLAVLTLATVLLGIGFLVGFRAASTMQDLTRPLAAGIDRIRVWAIEGPLGLDPEQVSDIRNEIVTWIYEASPTPTDGARMGLYVLGGLILVAFLVFFFLKDGAGMWAWLLERVPDRRRAQVDGAGRSAWDTLAHYVRGVVVVALIDAVGIGAALLILGVPLWLSLTLLTFVGAFVPLLGATVSGAVAVLVTLVTNDMTDAIIILVVVLVVQQVEGNLLQPLIMGRALHLHPAAILVAVTAGGLLLGVAGALLAVPLMAVTYRVLEYLRLHPAAPGSPAAEGTPEDAVAPTPTGDGAVTQPATAS</sequence>
<dbReference type="Proteomes" id="UP000198589">
    <property type="component" value="Unassembled WGS sequence"/>
</dbReference>
<evidence type="ECO:0000256" key="1">
    <source>
        <dbReference type="ARBA" id="ARBA00004651"/>
    </source>
</evidence>
<feature type="transmembrane region" description="Helical" evidence="9">
    <location>
        <begin position="301"/>
        <end position="323"/>
    </location>
</feature>
<evidence type="ECO:0000313" key="10">
    <source>
        <dbReference type="EMBL" id="SFF82866.1"/>
    </source>
</evidence>
<feature type="region of interest" description="Disordered" evidence="8">
    <location>
        <begin position="376"/>
        <end position="405"/>
    </location>
</feature>
<evidence type="ECO:0000256" key="5">
    <source>
        <dbReference type="ARBA" id="ARBA00022692"/>
    </source>
</evidence>
<dbReference type="AlphaFoldDB" id="A0A1I2M0E1"/>
<feature type="transmembrane region" description="Helical" evidence="9">
    <location>
        <begin position="181"/>
        <end position="200"/>
    </location>
</feature>
<evidence type="ECO:0000256" key="2">
    <source>
        <dbReference type="ARBA" id="ARBA00009773"/>
    </source>
</evidence>
<proteinExistence type="inferred from homology"/>
<dbReference type="STRING" id="1798228.SAMN05216574_12848"/>
<dbReference type="GO" id="GO:0055085">
    <property type="term" value="P:transmembrane transport"/>
    <property type="evidence" value="ECO:0007669"/>
    <property type="project" value="TreeGrafter"/>
</dbReference>
<reference evidence="10" key="1">
    <citation type="submission" date="2016-10" db="EMBL/GenBank/DDBJ databases">
        <authorList>
            <person name="de Groot N.N."/>
        </authorList>
    </citation>
    <scope>NUCLEOTIDE SEQUENCE [LARGE SCALE GENOMIC DNA]</scope>
    <source>
        <strain evidence="10">DSM 46838</strain>
    </source>
</reference>
<comment type="similarity">
    <text evidence="2">Belongs to the autoinducer-2 exporter (AI-2E) (TC 2.A.86) family.</text>
</comment>
<keyword evidence="3" id="KW-0813">Transport</keyword>
<protein>
    <submittedName>
        <fullName evidence="10">Predicted PurR-regulated permease PerM</fullName>
    </submittedName>
</protein>
<comment type="subcellular location">
    <subcellularLocation>
        <location evidence="1">Cell membrane</location>
        <topology evidence="1">Multi-pass membrane protein</topology>
    </subcellularLocation>
</comment>
<feature type="transmembrane region" description="Helical" evidence="9">
    <location>
        <begin position="38"/>
        <end position="62"/>
    </location>
</feature>
<keyword evidence="5 9" id="KW-0812">Transmembrane</keyword>
<evidence type="ECO:0000256" key="4">
    <source>
        <dbReference type="ARBA" id="ARBA00022475"/>
    </source>
</evidence>
<organism evidence="10 11">
    <name type="scientific">Blastococcus tunisiensis</name>
    <dbReference type="NCBI Taxonomy" id="1798228"/>
    <lineage>
        <taxon>Bacteria</taxon>
        <taxon>Bacillati</taxon>
        <taxon>Actinomycetota</taxon>
        <taxon>Actinomycetes</taxon>
        <taxon>Geodermatophilales</taxon>
        <taxon>Geodermatophilaceae</taxon>
        <taxon>Blastococcus</taxon>
    </lineage>
</organism>
<feature type="transmembrane region" description="Helical" evidence="9">
    <location>
        <begin position="270"/>
        <end position="294"/>
    </location>
</feature>
<keyword evidence="4" id="KW-1003">Cell membrane</keyword>
<dbReference type="PANTHER" id="PTHR21716">
    <property type="entry name" value="TRANSMEMBRANE PROTEIN"/>
    <property type="match status" value="1"/>
</dbReference>
<feature type="transmembrane region" description="Helical" evidence="9">
    <location>
        <begin position="102"/>
        <end position="124"/>
    </location>
</feature>
<evidence type="ECO:0000256" key="7">
    <source>
        <dbReference type="ARBA" id="ARBA00023136"/>
    </source>
</evidence>
<gene>
    <name evidence="10" type="ORF">SAMN05216574_12848</name>
</gene>
<dbReference type="EMBL" id="FOND01000028">
    <property type="protein sequence ID" value="SFF82866.1"/>
    <property type="molecule type" value="Genomic_DNA"/>
</dbReference>
<evidence type="ECO:0000313" key="11">
    <source>
        <dbReference type="Proteomes" id="UP000198589"/>
    </source>
</evidence>